<organism evidence="1 2">
    <name type="scientific">Heterorhabditis bacteriophora</name>
    <name type="common">Entomopathogenic nematode worm</name>
    <dbReference type="NCBI Taxonomy" id="37862"/>
    <lineage>
        <taxon>Eukaryota</taxon>
        <taxon>Metazoa</taxon>
        <taxon>Ecdysozoa</taxon>
        <taxon>Nematoda</taxon>
        <taxon>Chromadorea</taxon>
        <taxon>Rhabditida</taxon>
        <taxon>Rhabditina</taxon>
        <taxon>Rhabditomorpha</taxon>
        <taxon>Strongyloidea</taxon>
        <taxon>Heterorhabditidae</taxon>
        <taxon>Heterorhabditis</taxon>
    </lineage>
</organism>
<dbReference type="Proteomes" id="UP000095283">
    <property type="component" value="Unplaced"/>
</dbReference>
<protein>
    <submittedName>
        <fullName evidence="2">Uncharacterized protein</fullName>
    </submittedName>
</protein>
<proteinExistence type="predicted"/>
<evidence type="ECO:0000313" key="1">
    <source>
        <dbReference type="Proteomes" id="UP000095283"/>
    </source>
</evidence>
<dbReference type="WBParaSite" id="Hba_09775">
    <property type="protein sequence ID" value="Hba_09775"/>
    <property type="gene ID" value="Hba_09775"/>
</dbReference>
<name>A0A1I7WX42_HETBA</name>
<keyword evidence="1" id="KW-1185">Reference proteome</keyword>
<sequence>MKGIASRGVTKSTVPVSSEQITIQKYKSYHVLQSEISPQSHMTWA</sequence>
<dbReference type="AlphaFoldDB" id="A0A1I7WX42"/>
<reference evidence="2" key="1">
    <citation type="submission" date="2016-11" db="UniProtKB">
        <authorList>
            <consortium name="WormBaseParasite"/>
        </authorList>
    </citation>
    <scope>IDENTIFICATION</scope>
</reference>
<evidence type="ECO:0000313" key="2">
    <source>
        <dbReference type="WBParaSite" id="Hba_09775"/>
    </source>
</evidence>
<accession>A0A1I7WX42</accession>